<dbReference type="GO" id="GO:0005975">
    <property type="term" value="P:carbohydrate metabolic process"/>
    <property type="evidence" value="ECO:0007669"/>
    <property type="project" value="InterPro"/>
</dbReference>
<protein>
    <recommendedName>
        <fullName evidence="3">beta-N-acetylhexosaminidase</fullName>
        <ecNumber evidence="3">3.2.1.52</ecNumber>
    </recommendedName>
</protein>
<gene>
    <name evidence="7" type="primary">nagZ</name>
    <name evidence="7" type="ORF">LAL4801_00617</name>
</gene>
<evidence type="ECO:0000256" key="3">
    <source>
        <dbReference type="ARBA" id="ARBA00012663"/>
    </source>
</evidence>
<evidence type="ECO:0000256" key="2">
    <source>
        <dbReference type="ARBA" id="ARBA00005336"/>
    </source>
</evidence>
<dbReference type="InterPro" id="IPR050226">
    <property type="entry name" value="NagZ_Beta-hexosaminidase"/>
</dbReference>
<name>A0A0M6XY06_9HYPH</name>
<organism evidence="7 8">
    <name type="scientific">Roseibium aggregatum</name>
    <dbReference type="NCBI Taxonomy" id="187304"/>
    <lineage>
        <taxon>Bacteria</taxon>
        <taxon>Pseudomonadati</taxon>
        <taxon>Pseudomonadota</taxon>
        <taxon>Alphaproteobacteria</taxon>
        <taxon>Hyphomicrobiales</taxon>
        <taxon>Stappiaceae</taxon>
        <taxon>Roseibium</taxon>
    </lineage>
</organism>
<dbReference type="Gene3D" id="3.20.20.300">
    <property type="entry name" value="Glycoside hydrolase, family 3, N-terminal domain"/>
    <property type="match status" value="1"/>
</dbReference>
<sequence>MTKAFVSGCAGPTLTSSEIDFFQQEDPWGLILFARNIETPEQVRILTSAFRETVGRSDAPVLVDQEGGRVQRLKPPHWPKYPAPKAYGDLYDRDAAAGQRVAWLAGRLIADDLYKVGITVDCLPCLDVRFPETVDAIGDRALSQDPEVVAILGKAMAEGALAGGVLPVIKHIPGHGRARVDSHFELPRVNAAISSLESVDFRPFKAFSHVSLGMTAHIVYEGIDPNTAGTQSAKVIQEIIRGEIGFDGCLMSDDISMKALGGSFEDRSGKIIEAGCDIVLHCNGDMDEMIAVAKVVPELSGEARRRCETALSGFQVPDPEFDRLAAFDEFHSLTGWQGV</sequence>
<dbReference type="RefSeq" id="WP_055654165.1">
    <property type="nucleotide sequence ID" value="NZ_CXST01000001.1"/>
</dbReference>
<evidence type="ECO:0000256" key="4">
    <source>
        <dbReference type="ARBA" id="ARBA00022801"/>
    </source>
</evidence>
<dbReference type="EC" id="3.2.1.52" evidence="3"/>
<dbReference type="Proteomes" id="UP000048926">
    <property type="component" value="Unassembled WGS sequence"/>
</dbReference>
<dbReference type="NCBIfam" id="NF003740">
    <property type="entry name" value="PRK05337.1"/>
    <property type="match status" value="1"/>
</dbReference>
<evidence type="ECO:0000313" key="8">
    <source>
        <dbReference type="Proteomes" id="UP000048926"/>
    </source>
</evidence>
<proteinExistence type="inferred from homology"/>
<comment type="similarity">
    <text evidence="2">Belongs to the glycosyl hydrolase 3 family.</text>
</comment>
<dbReference type="STRING" id="187304.B0E33_27005"/>
<reference evidence="8" key="1">
    <citation type="submission" date="2015-07" db="EMBL/GenBank/DDBJ databases">
        <authorList>
            <person name="Rodrigo-Torres Lidia"/>
            <person name="Arahal R.David."/>
        </authorList>
    </citation>
    <scope>NUCLEOTIDE SEQUENCE [LARGE SCALE GENOMIC DNA]</scope>
    <source>
        <strain evidence="8">CECT 4801</strain>
    </source>
</reference>
<dbReference type="PROSITE" id="PS00775">
    <property type="entry name" value="GLYCOSYL_HYDROL_F3"/>
    <property type="match status" value="1"/>
</dbReference>
<evidence type="ECO:0000256" key="5">
    <source>
        <dbReference type="ARBA" id="ARBA00023295"/>
    </source>
</evidence>
<dbReference type="PANTHER" id="PTHR30480">
    <property type="entry name" value="BETA-HEXOSAMINIDASE-RELATED"/>
    <property type="match status" value="1"/>
</dbReference>
<dbReference type="GO" id="GO:0004563">
    <property type="term" value="F:beta-N-acetylhexosaminidase activity"/>
    <property type="evidence" value="ECO:0007669"/>
    <property type="project" value="UniProtKB-EC"/>
</dbReference>
<dbReference type="PANTHER" id="PTHR30480:SF13">
    <property type="entry name" value="BETA-HEXOSAMINIDASE"/>
    <property type="match status" value="1"/>
</dbReference>
<keyword evidence="8" id="KW-1185">Reference proteome</keyword>
<dbReference type="GO" id="GO:0009254">
    <property type="term" value="P:peptidoglycan turnover"/>
    <property type="evidence" value="ECO:0007669"/>
    <property type="project" value="TreeGrafter"/>
</dbReference>
<keyword evidence="4 7" id="KW-0378">Hydrolase</keyword>
<evidence type="ECO:0000256" key="1">
    <source>
        <dbReference type="ARBA" id="ARBA00001231"/>
    </source>
</evidence>
<dbReference type="InterPro" id="IPR017853">
    <property type="entry name" value="GH"/>
</dbReference>
<dbReference type="InterPro" id="IPR036962">
    <property type="entry name" value="Glyco_hydro_3_N_sf"/>
</dbReference>
<dbReference type="Pfam" id="PF00933">
    <property type="entry name" value="Glyco_hydro_3"/>
    <property type="match status" value="1"/>
</dbReference>
<dbReference type="OrthoDB" id="9786661at2"/>
<dbReference type="InterPro" id="IPR001764">
    <property type="entry name" value="Glyco_hydro_3_N"/>
</dbReference>
<keyword evidence="5 7" id="KW-0326">Glycosidase</keyword>
<dbReference type="AlphaFoldDB" id="A0A0M6XY06"/>
<feature type="domain" description="Glycoside hydrolase family 3 N-terminal" evidence="6">
    <location>
        <begin position="29"/>
        <end position="300"/>
    </location>
</feature>
<evidence type="ECO:0000259" key="6">
    <source>
        <dbReference type="Pfam" id="PF00933"/>
    </source>
</evidence>
<evidence type="ECO:0000313" key="7">
    <source>
        <dbReference type="EMBL" id="CTQ42192.1"/>
    </source>
</evidence>
<comment type="catalytic activity">
    <reaction evidence="1">
        <text>Hydrolysis of terminal non-reducing N-acetyl-D-hexosamine residues in N-acetyl-beta-D-hexosaminides.</text>
        <dbReference type="EC" id="3.2.1.52"/>
    </reaction>
</comment>
<dbReference type="InterPro" id="IPR019800">
    <property type="entry name" value="Glyco_hydro_3_AS"/>
</dbReference>
<dbReference type="EMBL" id="CXST01000001">
    <property type="protein sequence ID" value="CTQ42192.1"/>
    <property type="molecule type" value="Genomic_DNA"/>
</dbReference>
<accession>A0A0M6XY06</accession>
<dbReference type="SUPFAM" id="SSF51445">
    <property type="entry name" value="(Trans)glycosidases"/>
    <property type="match status" value="1"/>
</dbReference>